<sequence>MYKDWKKLTGDLGGAMKETRAGIPETWGAFSDMAAAATKDGALDPKTKELLAVAISIAVRCDGCIAFHVRGAVKNGATREEMLETIGIALFMGGGPSSVYGAQALEAFDQFSAGK</sequence>
<keyword evidence="2" id="KW-0575">Peroxidase</keyword>
<dbReference type="NCBIfam" id="TIGR00778">
    <property type="entry name" value="ahpD_dom"/>
    <property type="match status" value="1"/>
</dbReference>
<dbReference type="STRING" id="83401.SAMN05421742_101192"/>
<dbReference type="GO" id="GO:0051920">
    <property type="term" value="F:peroxiredoxin activity"/>
    <property type="evidence" value="ECO:0007669"/>
    <property type="project" value="InterPro"/>
</dbReference>
<dbReference type="PANTHER" id="PTHR33930">
    <property type="entry name" value="ALKYL HYDROPEROXIDE REDUCTASE AHPD"/>
    <property type="match status" value="1"/>
</dbReference>
<dbReference type="Gene3D" id="1.20.1290.10">
    <property type="entry name" value="AhpD-like"/>
    <property type="match status" value="1"/>
</dbReference>
<proteinExistence type="predicted"/>
<dbReference type="SUPFAM" id="SSF69118">
    <property type="entry name" value="AhpD-like"/>
    <property type="match status" value="1"/>
</dbReference>
<dbReference type="OrthoDB" id="1683318at2"/>
<dbReference type="InterPro" id="IPR003779">
    <property type="entry name" value="CMD-like"/>
</dbReference>
<evidence type="ECO:0000313" key="3">
    <source>
        <dbReference type="Proteomes" id="UP000217076"/>
    </source>
</evidence>
<accession>A0A1G7U341</accession>
<evidence type="ECO:0000259" key="1">
    <source>
        <dbReference type="Pfam" id="PF02627"/>
    </source>
</evidence>
<dbReference type="AlphaFoldDB" id="A0A1G7U341"/>
<dbReference type="InterPro" id="IPR004675">
    <property type="entry name" value="AhpD_core"/>
</dbReference>
<keyword evidence="3" id="KW-1185">Reference proteome</keyword>
<dbReference type="PANTHER" id="PTHR33930:SF2">
    <property type="entry name" value="BLR3452 PROTEIN"/>
    <property type="match status" value="1"/>
</dbReference>
<organism evidence="2 3">
    <name type="scientific">Roseospirillum parvum</name>
    <dbReference type="NCBI Taxonomy" id="83401"/>
    <lineage>
        <taxon>Bacteria</taxon>
        <taxon>Pseudomonadati</taxon>
        <taxon>Pseudomonadota</taxon>
        <taxon>Alphaproteobacteria</taxon>
        <taxon>Rhodospirillales</taxon>
        <taxon>Rhodospirillaceae</taxon>
        <taxon>Roseospirillum</taxon>
    </lineage>
</organism>
<dbReference type="RefSeq" id="WP_092614069.1">
    <property type="nucleotide sequence ID" value="NZ_FNCV01000001.1"/>
</dbReference>
<gene>
    <name evidence="2" type="ORF">SAMN05421742_101192</name>
</gene>
<dbReference type="Proteomes" id="UP000217076">
    <property type="component" value="Unassembled WGS sequence"/>
</dbReference>
<protein>
    <submittedName>
        <fullName evidence="2">Alkylhydroperoxidase AhpD family core domain-containing protein</fullName>
    </submittedName>
</protein>
<dbReference type="Pfam" id="PF02627">
    <property type="entry name" value="CMD"/>
    <property type="match status" value="1"/>
</dbReference>
<dbReference type="EMBL" id="FNCV01000001">
    <property type="protein sequence ID" value="SDG41986.1"/>
    <property type="molecule type" value="Genomic_DNA"/>
</dbReference>
<feature type="domain" description="Carboxymuconolactone decarboxylase-like" evidence="1">
    <location>
        <begin position="26"/>
        <end position="106"/>
    </location>
</feature>
<name>A0A1G7U341_9PROT</name>
<dbReference type="InterPro" id="IPR029032">
    <property type="entry name" value="AhpD-like"/>
</dbReference>
<keyword evidence="2" id="KW-0560">Oxidoreductase</keyword>
<evidence type="ECO:0000313" key="2">
    <source>
        <dbReference type="EMBL" id="SDG41986.1"/>
    </source>
</evidence>
<reference evidence="3" key="1">
    <citation type="submission" date="2016-10" db="EMBL/GenBank/DDBJ databases">
        <authorList>
            <person name="Varghese N."/>
            <person name="Submissions S."/>
        </authorList>
    </citation>
    <scope>NUCLEOTIDE SEQUENCE [LARGE SCALE GENOMIC DNA]</scope>
    <source>
        <strain evidence="3">930I</strain>
    </source>
</reference>